<evidence type="ECO:0000256" key="2">
    <source>
        <dbReference type="SAM" id="MobiDB-lite"/>
    </source>
</evidence>
<name>A0A386UKP9_9RHOB</name>
<dbReference type="Proteomes" id="UP000272010">
    <property type="component" value="Chromosome"/>
</dbReference>
<feature type="coiled-coil region" evidence="1">
    <location>
        <begin position="130"/>
        <end position="175"/>
    </location>
</feature>
<proteinExistence type="predicted"/>
<accession>A0A386UKP9</accession>
<keyword evidence="1" id="KW-0175">Coiled coil</keyword>
<feature type="compositionally biased region" description="Basic and acidic residues" evidence="2">
    <location>
        <begin position="187"/>
        <end position="209"/>
    </location>
</feature>
<sequence>MAKLKSLRGAVGSYGRVAAGGIIEVSDADAEKLLKTRRFVRASPEDIAAAERAQQQFLKVGAVGATPGFAPMPEPPPNQDRLSAMIAGGQITEAKARELVALQINLSDDEIRNFVETEMAAAAKALAQGAEELRLREEALADREKELEARENAHADAVEKQKKALLDQAADLAARENALAAAAGADAPKEGEAGGAAKAKEDAKGKASK</sequence>
<evidence type="ECO:0000313" key="3">
    <source>
        <dbReference type="EMBL" id="AYF01277.1"/>
    </source>
</evidence>
<evidence type="ECO:0000313" key="4">
    <source>
        <dbReference type="Proteomes" id="UP000272010"/>
    </source>
</evidence>
<organism evidence="3 4">
    <name type="scientific">Paracoccus yeei</name>
    <dbReference type="NCBI Taxonomy" id="147645"/>
    <lineage>
        <taxon>Bacteria</taxon>
        <taxon>Pseudomonadati</taxon>
        <taxon>Pseudomonadota</taxon>
        <taxon>Alphaproteobacteria</taxon>
        <taxon>Rhodobacterales</taxon>
        <taxon>Paracoccaceae</taxon>
        <taxon>Paracoccus</taxon>
    </lineage>
</organism>
<evidence type="ECO:0000256" key="1">
    <source>
        <dbReference type="SAM" id="Coils"/>
    </source>
</evidence>
<protein>
    <submittedName>
        <fullName evidence="3">Uncharacterized protein</fullName>
    </submittedName>
</protein>
<dbReference type="RefSeq" id="WP_120441686.1">
    <property type="nucleotide sequence ID" value="NZ_CAJGAB010000011.1"/>
</dbReference>
<feature type="region of interest" description="Disordered" evidence="2">
    <location>
        <begin position="179"/>
        <end position="209"/>
    </location>
</feature>
<reference evidence="4" key="1">
    <citation type="submission" date="2018-07" db="EMBL/GenBank/DDBJ databases">
        <title>Genome Structure of the Opportunistic Pathogen Paracoccus yeei (Alphaproteobacteria) and Identification of Putative Virulence Factors.</title>
        <authorList>
            <person name="Lasek R."/>
            <person name="Szuplewska M."/>
            <person name="Mitura M."/>
            <person name="Decewicz P."/>
            <person name="Chmielowska C."/>
            <person name="Pawlot A."/>
            <person name="Sentkowska D."/>
            <person name="Czarnecki J."/>
            <person name="Bartosik D."/>
        </authorList>
    </citation>
    <scope>NUCLEOTIDE SEQUENCE [LARGE SCALE GENOMIC DNA]</scope>
    <source>
        <strain evidence="4">CCUG 32053</strain>
    </source>
</reference>
<gene>
    <name evidence="3" type="ORF">PY32053_01650</name>
</gene>
<dbReference type="EMBL" id="CP031078">
    <property type="protein sequence ID" value="AYF01277.1"/>
    <property type="molecule type" value="Genomic_DNA"/>
</dbReference>
<dbReference type="AlphaFoldDB" id="A0A386UKP9"/>